<feature type="region of interest" description="Disordered" evidence="1">
    <location>
        <begin position="147"/>
        <end position="187"/>
    </location>
</feature>
<feature type="compositionally biased region" description="Polar residues" evidence="1">
    <location>
        <begin position="302"/>
        <end position="314"/>
    </location>
</feature>
<feature type="compositionally biased region" description="Basic residues" evidence="1">
    <location>
        <begin position="1548"/>
        <end position="1559"/>
    </location>
</feature>
<dbReference type="PANTHER" id="PTHR36812">
    <property type="entry name" value="NEUROFILAMENT TRIPLET M PROTEIN-LIKE PROTEIN"/>
    <property type="match status" value="1"/>
</dbReference>
<feature type="compositionally biased region" description="Basic and acidic residues" evidence="1">
    <location>
        <begin position="756"/>
        <end position="769"/>
    </location>
</feature>
<gene>
    <name evidence="2" type="ORF">C1SCF055_LOCUS24540</name>
</gene>
<feature type="compositionally biased region" description="Acidic residues" evidence="1">
    <location>
        <begin position="236"/>
        <end position="246"/>
    </location>
</feature>
<feature type="compositionally biased region" description="Basic and acidic residues" evidence="1">
    <location>
        <begin position="327"/>
        <end position="340"/>
    </location>
</feature>
<comment type="caution">
    <text evidence="2">The sequence shown here is derived from an EMBL/GenBank/DDBJ whole genome shotgun (WGS) entry which is preliminary data.</text>
</comment>
<feature type="non-terminal residue" evidence="2">
    <location>
        <position position="1985"/>
    </location>
</feature>
<feature type="compositionally biased region" description="Basic and acidic residues" evidence="1">
    <location>
        <begin position="1473"/>
        <end position="1483"/>
    </location>
</feature>
<feature type="compositionally biased region" description="Basic residues" evidence="1">
    <location>
        <begin position="317"/>
        <end position="326"/>
    </location>
</feature>
<dbReference type="EMBL" id="CAMXCT030002446">
    <property type="protein sequence ID" value="CAL4785535.1"/>
    <property type="molecule type" value="Genomic_DNA"/>
</dbReference>
<name>A0A9P1G331_9DINO</name>
<feature type="compositionally biased region" description="Basic and acidic residues" evidence="1">
    <location>
        <begin position="805"/>
        <end position="830"/>
    </location>
</feature>
<feature type="compositionally biased region" description="Basic and acidic residues" evidence="1">
    <location>
        <begin position="1560"/>
        <end position="1625"/>
    </location>
</feature>
<reference evidence="3 4" key="2">
    <citation type="submission" date="2024-05" db="EMBL/GenBank/DDBJ databases">
        <authorList>
            <person name="Chen Y."/>
            <person name="Shah S."/>
            <person name="Dougan E. K."/>
            <person name="Thang M."/>
            <person name="Chan C."/>
        </authorList>
    </citation>
    <scope>NUCLEOTIDE SEQUENCE [LARGE SCALE GENOMIC DNA]</scope>
</reference>
<dbReference type="EMBL" id="CAMXCT010002446">
    <property type="protein sequence ID" value="CAI3998223.1"/>
    <property type="molecule type" value="Genomic_DNA"/>
</dbReference>
<feature type="compositionally biased region" description="Basic residues" evidence="1">
    <location>
        <begin position="831"/>
        <end position="843"/>
    </location>
</feature>
<feature type="compositionally biased region" description="Basic and acidic residues" evidence="1">
    <location>
        <begin position="883"/>
        <end position="896"/>
    </location>
</feature>
<feature type="compositionally biased region" description="Basic residues" evidence="1">
    <location>
        <begin position="1484"/>
        <end position="1493"/>
    </location>
</feature>
<evidence type="ECO:0000313" key="3">
    <source>
        <dbReference type="EMBL" id="CAL4785535.1"/>
    </source>
</evidence>
<feature type="compositionally biased region" description="Basic and acidic residues" evidence="1">
    <location>
        <begin position="147"/>
        <end position="175"/>
    </location>
</feature>
<proteinExistence type="predicted"/>
<feature type="compositionally biased region" description="Basic residues" evidence="1">
    <location>
        <begin position="1462"/>
        <end position="1472"/>
    </location>
</feature>
<feature type="compositionally biased region" description="Basic residues" evidence="1">
    <location>
        <begin position="391"/>
        <end position="402"/>
    </location>
</feature>
<accession>A0A9P1G331</accession>
<sequence>PQVQLLALEVVRGFILDEASHAGFDLLGQYNWDSDGEVFTFLNLSSKRITEDEVEKEANYMFLLDYLATFTGDLPTQMEVEDVLTKVSMEHNLNRFDSVGKHEAALDGSVLVFMVMSYHDVMPGHSKMSDLKQLVMAKLKEKGLLKEGKKIPTKGRSHDKLDPEAKVDKGTKVESVEAAPSQPEDAKPLTAEIAQLPDSSLQAQVFTQIQRLKSSNEIASLLAQALMRKAARAKEDPEEEADEDPDEKYKDEANDDDPPKRGKGRGKGRGTGRGKGRGRGKKRVLEDQDKEESEPSKVTLPADQQASPDRNAQHASPKPKTKKRKAEKLPDKDQKGHKGVENNAAPPAEDQKETEDVDKQKAQEREGVEEKAGEASPSSVQADRGEATPKKMPKKPRKKTPLKGRSPMMIKGLSPFGTKLIDRGATFYLYKVPEARVKRFNDLKLSETPVKVNKQQGVSLGWSRFGGIREAWEFAIKVAGWVPLGPKEPKEADLDFCDVFGGQASVAHGFRPCLKLYFYVFHFETLKVASAAKGHEGVLLRLCAARAEGIPSTGAAGAKNLLQKDSFTVARLVDGVMGSSNTEAKRPVWHCLYRKLTKAQRQKLKRQGTKALKHSQVYPKAYGKEVAKLHSTHVAQNHGALREQLATCFPDPVSGAELRSLLRQAPSILGPEWKLADLQPVQSFLREQRDKGNYIPAIPLGGLTQGRSKEDAMCEARNVSEMPTIPAAADDIAVAATKVALKELEGDNPPTKRLKRSNEVDEDDFHRIDSQATLILGDEPGTPAYEVPAEHLPPKPGCTAAKAKPSKEDPSGKSKKLEHQTGGDADQPKDKKVKKDKKEKKKEKKEMKAAKKGNQDKEKDQETDRPGVAVSDDDDDDGTFMPRKLDFDEIDSNHPDDLKAIDDIEAGLLDEDGAEACDDTYVEEDQSCEVIKSQMLLDKERAAAVKLAKALEAKEKEAAEKLAKALEAKDREFAEKLAKALETKEKEAAEKLAKVKEEDAAEKLTEEQEAAEKLAKERKEKEAAEKMTKEREAKEKEAAEKLAKERKEKEAAERLAKEREAKEKEAAEKMTKEREAKEKEAAEKMTKEREAKEKEAAERLAKERKYAKEKEAAEKMTKEREAKEKEAAEKLAKEREAKEKDAAEKLAKEREAKEKDAAEKMTKEREAKEKEAAEKLAKEREAKEKEAAEKLAKENEAKGKDDDGNKRPVATPQVASEARPALSRGSPSFDGVCDILNRQNSNITSPEPSTSPAPSSSAPSVTVPAATAPAPTVPVADGAVDVNGHKKKARTPAQLIVHKKKMSFYRSLDSTGLMRHRSRSPPEIRSMAANARGSILASGSSKSDMMQVLWEQWIQADGHWDRSQLMVQARSSVSGSKTGGRRWMLRQDIIKKYNNDETIADELIRCKEADPALRKTQCRDHPELPHRADLRLYLCWDESYETDKEDFVVEQLLACSQDDTHRRGRSRGKKGDRKSSKVGSKDHGKSKKKRKRSTSSSASSDKSSGCSSSKSSQSSRSACSSDSASSRATRATRATKATKAAKKDKANKSKKNAKKKSRKGSPESRLTKADLEKLEKQKKREDEKEEKKRAKDEEKEAKKKEKEEENSKKKAEKEEKQKIEKERQKTRAAGRKALNQLQNAIQEVAKKEIKVSAMAAGFQDAARAVLETQKAPLKDARVALQNAIVPMMPALVERADTVLKEFKSLKDAGDDEAYVAVNAIEDVATGETATIRVPMANSKLNPPYEMKQLELLASGVSASRKSAGDMAECPIVVRADWLYHKQLLRFRSSLSGGAKVTVCFQCPAWNSGPCRFYDVSETSPLWTKQYTLVEFLAQQMPQKDPCPLICLKDFHVKTLKFCSMHVINLGLCFAVNGAALMTLLECVFFGNLALSVQQRLDAAYKRFKDFCRVCKKTGEMLLTAKAYNGRCITEWLAFELLEASRQQRKHNVCTEKECVFVRRCNVRHEHTFVDEDAMGNPTMRFAIFP</sequence>
<feature type="region of interest" description="Disordered" evidence="1">
    <location>
        <begin position="743"/>
        <end position="896"/>
    </location>
</feature>
<feature type="compositionally biased region" description="Basic and acidic residues" evidence="1">
    <location>
        <begin position="247"/>
        <end position="260"/>
    </location>
</feature>
<feature type="region of interest" description="Disordered" evidence="1">
    <location>
        <begin position="232"/>
        <end position="410"/>
    </location>
</feature>
<evidence type="ECO:0000256" key="1">
    <source>
        <dbReference type="SAM" id="MobiDB-lite"/>
    </source>
</evidence>
<feature type="region of interest" description="Disordered" evidence="1">
    <location>
        <begin position="1458"/>
        <end position="1631"/>
    </location>
</feature>
<feature type="compositionally biased region" description="Basic residues" evidence="1">
    <location>
        <begin position="261"/>
        <end position="282"/>
    </location>
</feature>
<feature type="compositionally biased region" description="Low complexity" evidence="1">
    <location>
        <begin position="1494"/>
        <end position="1538"/>
    </location>
</feature>
<protein>
    <submittedName>
        <fullName evidence="2">Uncharacterized protein</fullName>
    </submittedName>
</protein>
<keyword evidence="4" id="KW-1185">Reference proteome</keyword>
<dbReference type="Proteomes" id="UP001152797">
    <property type="component" value="Unassembled WGS sequence"/>
</dbReference>
<reference evidence="2" key="1">
    <citation type="submission" date="2022-10" db="EMBL/GenBank/DDBJ databases">
        <authorList>
            <person name="Chen Y."/>
            <person name="Dougan E. K."/>
            <person name="Chan C."/>
            <person name="Rhodes N."/>
            <person name="Thang M."/>
        </authorList>
    </citation>
    <scope>NUCLEOTIDE SEQUENCE</scope>
</reference>
<feature type="non-terminal residue" evidence="2">
    <location>
        <position position="1"/>
    </location>
</feature>
<feature type="compositionally biased region" description="Basic and acidic residues" evidence="1">
    <location>
        <begin position="996"/>
        <end position="1206"/>
    </location>
</feature>
<feature type="compositionally biased region" description="Basic and acidic residues" evidence="1">
    <location>
        <begin position="844"/>
        <end position="865"/>
    </location>
</feature>
<feature type="compositionally biased region" description="Low complexity" evidence="1">
    <location>
        <begin position="1244"/>
        <end position="1269"/>
    </location>
</feature>
<dbReference type="PANTHER" id="PTHR36812:SF9">
    <property type="entry name" value="MYB-LIKE PROTEIN X ISOFORM X1"/>
    <property type="match status" value="1"/>
</dbReference>
<feature type="region of interest" description="Disordered" evidence="1">
    <location>
        <begin position="996"/>
        <end position="1269"/>
    </location>
</feature>
<evidence type="ECO:0000313" key="2">
    <source>
        <dbReference type="EMBL" id="CAI3998223.1"/>
    </source>
</evidence>
<evidence type="ECO:0000313" key="4">
    <source>
        <dbReference type="Proteomes" id="UP001152797"/>
    </source>
</evidence>
<organism evidence="2">
    <name type="scientific">Cladocopium goreaui</name>
    <dbReference type="NCBI Taxonomy" id="2562237"/>
    <lineage>
        <taxon>Eukaryota</taxon>
        <taxon>Sar</taxon>
        <taxon>Alveolata</taxon>
        <taxon>Dinophyceae</taxon>
        <taxon>Suessiales</taxon>
        <taxon>Symbiodiniaceae</taxon>
        <taxon>Cladocopium</taxon>
    </lineage>
</organism>
<feature type="compositionally biased region" description="Basic and acidic residues" evidence="1">
    <location>
        <begin position="357"/>
        <end position="373"/>
    </location>
</feature>
<dbReference type="EMBL" id="CAMXCT020002446">
    <property type="protein sequence ID" value="CAL1151598.1"/>
    <property type="molecule type" value="Genomic_DNA"/>
</dbReference>